<reference evidence="11 12" key="1">
    <citation type="submission" date="2020-04" db="EMBL/GenBank/DDBJ databases">
        <title>Perkinsus olseni comparative genomics.</title>
        <authorList>
            <person name="Bogema D.R."/>
        </authorList>
    </citation>
    <scope>NUCLEOTIDE SEQUENCE [LARGE SCALE GENOMIC DNA]</scope>
    <source>
        <strain evidence="11 12">ATCC PRA-207</strain>
    </source>
</reference>
<dbReference type="Gene3D" id="1.20.58.1480">
    <property type="match status" value="1"/>
</dbReference>
<evidence type="ECO:0000256" key="3">
    <source>
        <dbReference type="ARBA" id="ARBA00022801"/>
    </source>
</evidence>
<sequence length="1070" mass="115539">MRSGAAPVVFVLPLRKRVLFPGLRAQALVHESVYDAFVAHQKTLSPENALGHAKLVTVGVKPGDRDGSELETLHSVGTLCRMASSSVAAQIGSGDAAGGHQVVLTLEGLDRVELDTSAAELVYEDIPGKGNRSVVYGKARVSQVLRSTQKGPSEELERLAGSDGLEAVAMYGRGSESFWLRVQELIFGALFSTRRVSWMDLWRDFRAFVGYLESLPHSGGKIRAGALPGPLGGLVASLWNGGRVGEGAEKEITEAPIKADRCSLFADIICATLKDVPIASRQKALECLCIEERVRMAGDMVDERREAMLVSNRVRGNIRRQADMDVRERVIRRQIQELQKELRKIGGEGSEAGEDEIASITNKLAAIALPKDMRTVCDRELHKLQNTPSTHPDYTVSRSGEDGDGVSLPDRDELYSPSVHARLINRTYLETVASLPWSLDEADICIDLDKARYILDRDHFGMSKVKKRLMEYLAVMKLHQARSSSQNEEETRPTTEPSSVEGVSLNTTVRSPTNRKAPPGPVMCLVGPPGVGKTSLCRSIADALGKKFCRVSLGGVRDEAEIRGHRRTYIGAMLGTVLQELARCGSRECIMLLDEIDKVAQPGFNSNAQAALLELLDPSQHSTFRDHYLGVPFDLSCITFICTANSASEMSRPLIDRLEMVELASYTLQEKREIAKRHLVPRQLESHCLPSGSAKIEDGAIDYLVECYTKEAGVRSLERRLGDVCRYTAVKMTEQNGEIAAPLVIRQSDIPDILGPETFESPVELARRRAKLHAQGRQIGVALGLAVTAAGGDVLEIESTITSSSVPIEKASGSGKVAITGQLGKVMQESVSAAVAQLKARVNAVQDRAMNEVISSPIESIFRSIDPKLLTSADVHVHFPAGAVPKDGPSAGVAVFLALVSLFSGLPIPPTIATTGEITLTGQVLPVGGVRDKVLAAQRAGVDTVIMPRANAKTLRASLPLPVTESMDLVFIDHVDEALLRVFKSGAHYQAQKDSSTVNIRLIVSGFSPYTVTMLSLCRGGGRGVSRICLAAVQATAANSSSRKFVVPVGTEDVEGTAAAIRKAVDLARD</sequence>
<dbReference type="Pfam" id="PF00004">
    <property type="entry name" value="AAA"/>
    <property type="match status" value="1"/>
</dbReference>
<keyword evidence="5 7" id="KW-0067">ATP-binding</keyword>
<dbReference type="InterPro" id="IPR027065">
    <property type="entry name" value="Lon_Prtase"/>
</dbReference>
<dbReference type="Gene3D" id="1.10.8.60">
    <property type="match status" value="1"/>
</dbReference>
<feature type="compositionally biased region" description="Polar residues" evidence="9">
    <location>
        <begin position="384"/>
        <end position="398"/>
    </location>
</feature>
<feature type="active site" evidence="6">
    <location>
        <position position="890"/>
    </location>
</feature>
<keyword evidence="12" id="KW-1185">Reference proteome</keyword>
<dbReference type="Gene3D" id="3.30.230.10">
    <property type="match status" value="1"/>
</dbReference>
<protein>
    <recommendedName>
        <fullName evidence="8">Lon protease homolog</fullName>
        <ecNumber evidence="8">3.4.21.-</ecNumber>
    </recommendedName>
</protein>
<keyword evidence="4 6" id="KW-0720">Serine protease</keyword>
<comment type="similarity">
    <text evidence="6 7">Belongs to the peptidase S16 family.</text>
</comment>
<evidence type="ECO:0000256" key="9">
    <source>
        <dbReference type="SAM" id="MobiDB-lite"/>
    </source>
</evidence>
<feature type="region of interest" description="Disordered" evidence="9">
    <location>
        <begin position="480"/>
        <end position="516"/>
    </location>
</feature>
<evidence type="ECO:0000313" key="12">
    <source>
        <dbReference type="Proteomes" id="UP000553632"/>
    </source>
</evidence>
<organism evidence="11 12">
    <name type="scientific">Perkinsus olseni</name>
    <name type="common">Perkinsus atlanticus</name>
    <dbReference type="NCBI Taxonomy" id="32597"/>
    <lineage>
        <taxon>Eukaryota</taxon>
        <taxon>Sar</taxon>
        <taxon>Alveolata</taxon>
        <taxon>Perkinsozoa</taxon>
        <taxon>Perkinsea</taxon>
        <taxon>Perkinsida</taxon>
        <taxon>Perkinsidae</taxon>
        <taxon>Perkinsus</taxon>
    </lineage>
</organism>
<evidence type="ECO:0000256" key="6">
    <source>
        <dbReference type="PROSITE-ProRule" id="PRU01122"/>
    </source>
</evidence>
<evidence type="ECO:0000256" key="8">
    <source>
        <dbReference type="RuleBase" id="RU000592"/>
    </source>
</evidence>
<dbReference type="PANTHER" id="PTHR10046">
    <property type="entry name" value="ATP DEPENDENT LON PROTEASE FAMILY MEMBER"/>
    <property type="match status" value="1"/>
</dbReference>
<dbReference type="InterPro" id="IPR008269">
    <property type="entry name" value="Lon_proteolytic"/>
</dbReference>
<proteinExistence type="inferred from homology"/>
<dbReference type="Gene3D" id="1.20.5.5270">
    <property type="match status" value="1"/>
</dbReference>
<dbReference type="AlphaFoldDB" id="A0A7J6S8C8"/>
<dbReference type="Gene3D" id="3.40.50.300">
    <property type="entry name" value="P-loop containing nucleotide triphosphate hydrolases"/>
    <property type="match status" value="1"/>
</dbReference>
<accession>A0A7J6S8C8</accession>
<dbReference type="InterPro" id="IPR008268">
    <property type="entry name" value="Peptidase_S16_AS"/>
</dbReference>
<evidence type="ECO:0000313" key="11">
    <source>
        <dbReference type="EMBL" id="KAF4729107.1"/>
    </source>
</evidence>
<feature type="domain" description="Lon proteolytic" evidence="10">
    <location>
        <begin position="776"/>
        <end position="985"/>
    </location>
</feature>
<feature type="region of interest" description="Disordered" evidence="9">
    <location>
        <begin position="382"/>
        <end position="412"/>
    </location>
</feature>
<dbReference type="InterPro" id="IPR003111">
    <property type="entry name" value="Lon_prtase_N"/>
</dbReference>
<dbReference type="InterPro" id="IPR003593">
    <property type="entry name" value="AAA+_ATPase"/>
</dbReference>
<evidence type="ECO:0000256" key="2">
    <source>
        <dbReference type="ARBA" id="ARBA00022741"/>
    </source>
</evidence>
<feature type="active site" evidence="6">
    <location>
        <position position="933"/>
    </location>
</feature>
<dbReference type="PROSITE" id="PS01046">
    <property type="entry name" value="LON_SER"/>
    <property type="match status" value="1"/>
</dbReference>
<evidence type="ECO:0000259" key="10">
    <source>
        <dbReference type="PROSITE" id="PS51786"/>
    </source>
</evidence>
<dbReference type="InterPro" id="IPR020568">
    <property type="entry name" value="Ribosomal_Su5_D2-typ_SF"/>
</dbReference>
<dbReference type="InterPro" id="IPR027417">
    <property type="entry name" value="P-loop_NTPase"/>
</dbReference>
<dbReference type="InterPro" id="IPR014721">
    <property type="entry name" value="Ribsml_uS5_D2-typ_fold_subgr"/>
</dbReference>
<keyword evidence="3 6" id="KW-0378">Hydrolase</keyword>
<dbReference type="GO" id="GO:0030163">
    <property type="term" value="P:protein catabolic process"/>
    <property type="evidence" value="ECO:0007669"/>
    <property type="project" value="InterPro"/>
</dbReference>
<comment type="caution">
    <text evidence="11">The sequence shown here is derived from an EMBL/GenBank/DDBJ whole genome shotgun (WGS) entry which is preliminary data.</text>
</comment>
<dbReference type="OMA" id="MPMNQEY"/>
<dbReference type="GO" id="GO:0004252">
    <property type="term" value="F:serine-type endopeptidase activity"/>
    <property type="evidence" value="ECO:0007669"/>
    <property type="project" value="UniProtKB-UniRule"/>
</dbReference>
<dbReference type="PROSITE" id="PS51786">
    <property type="entry name" value="LON_PROTEOLYTIC"/>
    <property type="match status" value="1"/>
</dbReference>
<dbReference type="EC" id="3.4.21.-" evidence="8"/>
<dbReference type="GO" id="GO:0005524">
    <property type="term" value="F:ATP binding"/>
    <property type="evidence" value="ECO:0007669"/>
    <property type="project" value="UniProtKB-KW"/>
</dbReference>
<dbReference type="Proteomes" id="UP000553632">
    <property type="component" value="Unassembled WGS sequence"/>
</dbReference>
<dbReference type="SUPFAM" id="SSF54211">
    <property type="entry name" value="Ribosomal protein S5 domain 2-like"/>
    <property type="match status" value="1"/>
</dbReference>
<dbReference type="GO" id="GO:0004176">
    <property type="term" value="F:ATP-dependent peptidase activity"/>
    <property type="evidence" value="ECO:0007669"/>
    <property type="project" value="UniProtKB-UniRule"/>
</dbReference>
<dbReference type="InterPro" id="IPR054594">
    <property type="entry name" value="Lon_lid"/>
</dbReference>
<dbReference type="Pfam" id="PF05362">
    <property type="entry name" value="Lon_C"/>
    <property type="match status" value="1"/>
</dbReference>
<dbReference type="PRINTS" id="PR00830">
    <property type="entry name" value="ENDOLAPTASE"/>
</dbReference>
<dbReference type="Pfam" id="PF22667">
    <property type="entry name" value="Lon_lid"/>
    <property type="match status" value="1"/>
</dbReference>
<evidence type="ECO:0000256" key="7">
    <source>
        <dbReference type="RuleBase" id="RU000591"/>
    </source>
</evidence>
<feature type="non-terminal residue" evidence="11">
    <location>
        <position position="1070"/>
    </location>
</feature>
<dbReference type="GO" id="GO:0016887">
    <property type="term" value="F:ATP hydrolysis activity"/>
    <property type="evidence" value="ECO:0007669"/>
    <property type="project" value="InterPro"/>
</dbReference>
<keyword evidence="1 6" id="KW-0645">Protease</keyword>
<keyword evidence="2 7" id="KW-0547">Nucleotide-binding</keyword>
<name>A0A7J6S8C8_PEROL</name>
<feature type="compositionally biased region" description="Polar residues" evidence="9">
    <location>
        <begin position="504"/>
        <end position="514"/>
    </location>
</feature>
<evidence type="ECO:0000256" key="5">
    <source>
        <dbReference type="ARBA" id="ARBA00022840"/>
    </source>
</evidence>
<dbReference type="GO" id="GO:0006508">
    <property type="term" value="P:proteolysis"/>
    <property type="evidence" value="ECO:0007669"/>
    <property type="project" value="UniProtKB-KW"/>
</dbReference>
<gene>
    <name evidence="11" type="ORF">FOZ63_033330</name>
</gene>
<dbReference type="InterPro" id="IPR003959">
    <property type="entry name" value="ATPase_AAA_core"/>
</dbReference>
<dbReference type="Pfam" id="PF02190">
    <property type="entry name" value="LON_substr_bdg"/>
    <property type="match status" value="1"/>
</dbReference>
<evidence type="ECO:0000256" key="4">
    <source>
        <dbReference type="ARBA" id="ARBA00022825"/>
    </source>
</evidence>
<dbReference type="EMBL" id="JABANO010020062">
    <property type="protein sequence ID" value="KAF4729107.1"/>
    <property type="molecule type" value="Genomic_DNA"/>
</dbReference>
<evidence type="ECO:0000256" key="1">
    <source>
        <dbReference type="ARBA" id="ARBA00022670"/>
    </source>
</evidence>
<dbReference type="SUPFAM" id="SSF52540">
    <property type="entry name" value="P-loop containing nucleoside triphosphate hydrolases"/>
    <property type="match status" value="1"/>
</dbReference>
<dbReference type="SMART" id="SM00382">
    <property type="entry name" value="AAA"/>
    <property type="match status" value="1"/>
</dbReference>